<dbReference type="PANTHER" id="PTHR36005:SF1">
    <property type="entry name" value="DNA LIGASE-LIKE PROTEIN"/>
    <property type="match status" value="1"/>
</dbReference>
<protein>
    <submittedName>
        <fullName evidence="2">Uncharacterized protein</fullName>
    </submittedName>
</protein>
<feature type="compositionally biased region" description="Acidic residues" evidence="1">
    <location>
        <begin position="435"/>
        <end position="444"/>
    </location>
</feature>
<feature type="compositionally biased region" description="Basic and acidic residues" evidence="1">
    <location>
        <begin position="30"/>
        <end position="39"/>
    </location>
</feature>
<dbReference type="PANTHER" id="PTHR36005">
    <property type="entry name" value="DNA LIGASE-LIKE PROTEIN"/>
    <property type="match status" value="1"/>
</dbReference>
<dbReference type="Proteomes" id="UP001314170">
    <property type="component" value="Unassembled WGS sequence"/>
</dbReference>
<feature type="compositionally biased region" description="Basic and acidic residues" evidence="1">
    <location>
        <begin position="381"/>
        <end position="400"/>
    </location>
</feature>
<feature type="region of interest" description="Disordered" evidence="1">
    <location>
        <begin position="491"/>
        <end position="520"/>
    </location>
</feature>
<feature type="compositionally biased region" description="Basic and acidic residues" evidence="1">
    <location>
        <begin position="71"/>
        <end position="85"/>
    </location>
</feature>
<feature type="compositionally biased region" description="Acidic residues" evidence="1">
    <location>
        <begin position="61"/>
        <end position="70"/>
    </location>
</feature>
<feature type="region of interest" description="Disordered" evidence="1">
    <location>
        <begin position="326"/>
        <end position="444"/>
    </location>
</feature>
<gene>
    <name evidence="2" type="ORF">DCAF_LOCUS21991</name>
</gene>
<evidence type="ECO:0000256" key="1">
    <source>
        <dbReference type="SAM" id="MobiDB-lite"/>
    </source>
</evidence>
<feature type="compositionally biased region" description="Polar residues" evidence="1">
    <location>
        <begin position="629"/>
        <end position="644"/>
    </location>
</feature>
<feature type="compositionally biased region" description="Polar residues" evidence="1">
    <location>
        <begin position="691"/>
        <end position="708"/>
    </location>
</feature>
<comment type="caution">
    <text evidence="2">The sequence shown here is derived from an EMBL/GenBank/DDBJ whole genome shotgun (WGS) entry which is preliminary data.</text>
</comment>
<feature type="compositionally biased region" description="Acidic residues" evidence="1">
    <location>
        <begin position="114"/>
        <end position="131"/>
    </location>
</feature>
<feature type="compositionally biased region" description="Acidic residues" evidence="1">
    <location>
        <begin position="416"/>
        <end position="427"/>
    </location>
</feature>
<sequence length="769" mass="86764">MSSDEEFLSFSDTEKPSSPLPERKFKRLKKATDTAKVSKDPLLNPLNDTPPSPSIQLTDSPDFETSDAEEQIGKDFSEPILRSESEEGNDLDSGFSGLGNEESGTGVKRTLEFDSVDEELFNGEGMEEEIEDFRTKEELYKKLPDFDGLEEQKEKKKKKRSKSGCDGYGDEPFSVGTDKRRGGKERRELLKELRAESQRLLRETREISFKPVPLVQKPVSSVLEKIRQRKREVSKTLVYVNRSSFNDSGDAFSREIILDCDFENDRIEDIEVQKVARTDSETTVNPVDSKICLDFLSGEGFKSTANHSPKTMASQKDLNGESKETFRAPVDDTQDLSFDSQTIASKDEMRDDLPSSPMEEVQGPPLFAMNLKLDSAPPNDFSDKEDNDKENIDPCSHELADPSSSPIGDPMKAFIDEEAEVEDDSDNDLMRFKDSDEDEDDLESEELNDMIATGYKEKPVDNEIRNQLHQKWLEQQDADGTENLLRRLKCSSKPMETTLLEEKEDEGEEDEEAEEDEEEFLDEAAEVTRNVVQMNLKKAKEMISQMFTDKDDVYVSSDDEETETRLVKEQLSYKAEERATFLSPAEAEGSKEIFGLIKKLNGVLDTRKKAKITSYFHMPSIAGNRNMSSKSSFLGRGSKNSLPSSRKHGLGTVRSFVFERDDSNSRSAISMQEDSSNLIQRENRPKKTASAKFSGSQIRSSTQNTQTAAEKKSGPSLHEILRCPSLQSSHHNSNTMAGQVEAIYAAFKLDQNQRKKEPRLSIRTVQTIT</sequence>
<name>A0AAV1SG73_9ROSI</name>
<organism evidence="2 3">
    <name type="scientific">Dovyalis caffra</name>
    <dbReference type="NCBI Taxonomy" id="77055"/>
    <lineage>
        <taxon>Eukaryota</taxon>
        <taxon>Viridiplantae</taxon>
        <taxon>Streptophyta</taxon>
        <taxon>Embryophyta</taxon>
        <taxon>Tracheophyta</taxon>
        <taxon>Spermatophyta</taxon>
        <taxon>Magnoliopsida</taxon>
        <taxon>eudicotyledons</taxon>
        <taxon>Gunneridae</taxon>
        <taxon>Pentapetalae</taxon>
        <taxon>rosids</taxon>
        <taxon>fabids</taxon>
        <taxon>Malpighiales</taxon>
        <taxon>Salicaceae</taxon>
        <taxon>Flacourtieae</taxon>
        <taxon>Dovyalis</taxon>
    </lineage>
</organism>
<feature type="compositionally biased region" description="Basic and acidic residues" evidence="1">
    <location>
        <begin position="132"/>
        <end position="154"/>
    </location>
</feature>
<feature type="compositionally biased region" description="Polar residues" evidence="1">
    <location>
        <begin position="335"/>
        <end position="344"/>
    </location>
</feature>
<feature type="compositionally biased region" description="Polar residues" evidence="1">
    <location>
        <begin position="665"/>
        <end position="680"/>
    </location>
</feature>
<evidence type="ECO:0000313" key="3">
    <source>
        <dbReference type="Proteomes" id="UP001314170"/>
    </source>
</evidence>
<dbReference type="EMBL" id="CAWUPB010001173">
    <property type="protein sequence ID" value="CAK7349278.1"/>
    <property type="molecule type" value="Genomic_DNA"/>
</dbReference>
<feature type="region of interest" description="Disordered" evidence="1">
    <location>
        <begin position="1"/>
        <end position="185"/>
    </location>
</feature>
<feature type="region of interest" description="Disordered" evidence="1">
    <location>
        <begin position="629"/>
        <end position="648"/>
    </location>
</feature>
<dbReference type="AlphaFoldDB" id="A0AAV1SG73"/>
<accession>A0AAV1SG73</accession>
<keyword evidence="3" id="KW-1185">Reference proteome</keyword>
<feature type="compositionally biased region" description="Acidic residues" evidence="1">
    <location>
        <begin position="502"/>
        <end position="520"/>
    </location>
</feature>
<proteinExistence type="predicted"/>
<evidence type="ECO:0000313" key="2">
    <source>
        <dbReference type="EMBL" id="CAK7349278.1"/>
    </source>
</evidence>
<reference evidence="2 3" key="1">
    <citation type="submission" date="2024-01" db="EMBL/GenBank/DDBJ databases">
        <authorList>
            <person name="Waweru B."/>
        </authorList>
    </citation>
    <scope>NUCLEOTIDE SEQUENCE [LARGE SCALE GENOMIC DNA]</scope>
</reference>
<feature type="region of interest" description="Disordered" evidence="1">
    <location>
        <begin position="663"/>
        <end position="715"/>
    </location>
</feature>